<feature type="compositionally biased region" description="Pro residues" evidence="16">
    <location>
        <begin position="891"/>
        <end position="904"/>
    </location>
</feature>
<evidence type="ECO:0000256" key="7">
    <source>
        <dbReference type="ARBA" id="ARBA00022853"/>
    </source>
</evidence>
<evidence type="ECO:0000256" key="10">
    <source>
        <dbReference type="ARBA" id="ARBA00023004"/>
    </source>
</evidence>
<keyword evidence="9" id="KW-0560">Oxidoreductase</keyword>
<comment type="subcellular location">
    <subcellularLocation>
        <location evidence="3">Nucleus</location>
    </subcellularLocation>
</comment>
<evidence type="ECO:0000256" key="15">
    <source>
        <dbReference type="PROSITE-ProRule" id="PRU00339"/>
    </source>
</evidence>
<evidence type="ECO:0000256" key="8">
    <source>
        <dbReference type="ARBA" id="ARBA00022964"/>
    </source>
</evidence>
<dbReference type="FunFam" id="2.10.110.20:FF:000001">
    <property type="entry name" value="lysine-specific demethylase 6A isoform X2"/>
    <property type="match status" value="1"/>
</dbReference>
<dbReference type="PANTHER" id="PTHR14017">
    <property type="entry name" value="LYSINE-SPECIFIC DEMETHYLASE"/>
    <property type="match status" value="1"/>
</dbReference>
<evidence type="ECO:0000256" key="14">
    <source>
        <dbReference type="ARBA" id="ARBA00048695"/>
    </source>
</evidence>
<sequence length="1382" mass="152248">MQAQLEAAWSQHSSLLLEAVSVARWEVGEMVTAWMQLATAWPWHSSLQAGSCTCATPGKSGARREWRHGYSSQLFVFNPSMGTGKAAVRCYESLILKAEGKNAAFLYGLGLVYFHYNAFQWAIKAFQEALYVDPSFCRAKEIHLRLGLLFKVNTDYESSLKHFQLALIDCNPCTLSNAEIQFHIAHLYEIQRKYHSAKEAYEQLLQTENLPAQVKASVLQQLGWMHHTVDQLGDKATKESYAIQYLQKSLEADPNSGQSWYFLGRCYSSIGKVQDAFISYRQSIDKSEASADTWCSIGVLYQQQNQPMDALQAYICAVQLDHGHAAAWMDLGTLYESCNQPQDAIKCYLNATRSKNCSNTSALAARIKYLQAQLCNLPQGSLQNKTKLLPSIEEAWSLPIPAELTSRQGAMNTAQQNTSDAWSSGHTVSHPPVQQQVHSWCLTPQKLQHLDQLRANRNNLNPAQKAMLEQLESQFVFMQQHQQIRQTGVAQVRSTGIPNGPTADSSLPTNSISGQQPQVALTRVPNVAQPGIRPACPGQPMANGPFPAGQVPCSTARTLGSTDTILIGNNHITGSGSNGNVPYPQRNALSLPHNRTNLTSSAEEPWKNQLSNSTQGLHKGQSSHLAGPNGERPLSSTGPSQHLQAAGTGIQNQNGHPAMPSNSVTQGAALNHLSSHTATSGGQQGITLTKESKPSGNTSAVPETSRHSGETPNSTASVEGLSNHVHQVTADAVSSPSHGDSKSPGLLSSDNPQLSALLMGKANNNVGTGTCDKVNNIHPAVHTKTENSVASSPSSAISTATPSPKSTEQTTTNSVTSLNSPHSGHTVNGEGLEDSQSPMKADPPLISHKPSPQIIPSMSVSIYPSSAEVLKACRNLGKNGLSNSSILLDKCPPPRPPPPPYPPLPKDKLNPPTPSIYLENKRDAFFPPLHQFCTNPNNPVTVIRGLAGALKLDLGLFSTKTLVEANNEHIVEVRTQLLQPADENWDPTGTKKIWRCESSRSHTTIAKYAQYQASSFQESLREENEKKSHHKDHSDNESTSSDNSGRRRRGPFKTIKFGTNIDLSDDKKWKLQLHELTKLPAFVRVVSAGNLLSHVGHTILGMNTVQLYMKVPGSRTPGHQENNNFCSVNINIGPGDCEWFVVPESYWGVMNDFCEKNNMNFLMGSWWPNLEDLYEANVPVYRFIQRPGDLVWINAGTVHWVQAIGWCNNIAWNVGPLTACQYKLAVERYEWNKLQSVKSIVPMVHLSWNMARNIKVSDPKLFEMIKYCLLRTLKQCQTLREALIAAGKEIVWHGRAKDEPAHYCSICEVEVFDLLFVTSESNSRKTYIVHCQDCARKISANLENFVVLEQYKMEDLMHVYDQFTLVSSSIAILLILTFFHGH</sequence>
<feature type="repeat" description="TPR" evidence="15">
    <location>
        <begin position="103"/>
        <end position="136"/>
    </location>
</feature>
<protein>
    <recommendedName>
        <fullName evidence="13">[histone H3]-trimethyl-L-lysine(27) demethylase</fullName>
        <ecNumber evidence="13">1.14.11.68</ecNumber>
    </recommendedName>
</protein>
<evidence type="ECO:0000256" key="2">
    <source>
        <dbReference type="ARBA" id="ARBA00001961"/>
    </source>
</evidence>
<organism evidence="18 19">
    <name type="scientific">Crocodylus porosus</name>
    <name type="common">Saltwater crocodile</name>
    <name type="synonym">Estuarine crocodile</name>
    <dbReference type="NCBI Taxonomy" id="8502"/>
    <lineage>
        <taxon>Eukaryota</taxon>
        <taxon>Metazoa</taxon>
        <taxon>Chordata</taxon>
        <taxon>Craniata</taxon>
        <taxon>Vertebrata</taxon>
        <taxon>Euteleostomi</taxon>
        <taxon>Archelosauria</taxon>
        <taxon>Archosauria</taxon>
        <taxon>Crocodylia</taxon>
        <taxon>Longirostres</taxon>
        <taxon>Crocodylidae</taxon>
        <taxon>Crocodylus</taxon>
    </lineage>
</organism>
<dbReference type="SMART" id="SM00028">
    <property type="entry name" value="TPR"/>
    <property type="match status" value="6"/>
</dbReference>
<dbReference type="InterPro" id="IPR011990">
    <property type="entry name" value="TPR-like_helical_dom_sf"/>
</dbReference>
<dbReference type="InterPro" id="IPR048562">
    <property type="entry name" value="KDM6A_B-like_C-hel"/>
</dbReference>
<feature type="region of interest" description="Disordered" evidence="16">
    <location>
        <begin position="886"/>
        <end position="909"/>
    </location>
</feature>
<dbReference type="InterPro" id="IPR051630">
    <property type="entry name" value="Corepressor-Demethylase"/>
</dbReference>
<feature type="region of interest" description="Disordered" evidence="16">
    <location>
        <begin position="1017"/>
        <end position="1052"/>
    </location>
</feature>
<keyword evidence="5" id="KW-0479">Metal-binding</keyword>
<dbReference type="PANTHER" id="PTHR14017:SF9">
    <property type="entry name" value="LYSINE-SPECIFIC DEMETHYLASE 6A"/>
    <property type="match status" value="1"/>
</dbReference>
<evidence type="ECO:0000256" key="13">
    <source>
        <dbReference type="ARBA" id="ARBA00034525"/>
    </source>
</evidence>
<dbReference type="InterPro" id="IPR048560">
    <property type="entry name" value="KDM6A_B-like_GATAL"/>
</dbReference>
<feature type="compositionally biased region" description="Polar residues" evidence="16">
    <location>
        <begin position="570"/>
        <end position="580"/>
    </location>
</feature>
<dbReference type="InterPro" id="IPR003347">
    <property type="entry name" value="JmjC_dom"/>
</dbReference>
<dbReference type="EC" id="1.14.11.68" evidence="13"/>
<feature type="domain" description="JmjC" evidence="17">
    <location>
        <begin position="1068"/>
        <end position="1231"/>
    </location>
</feature>
<dbReference type="Pfam" id="PF21322">
    <property type="entry name" value="KDM6_C-hel"/>
    <property type="match status" value="1"/>
</dbReference>
<dbReference type="Gene3D" id="2.10.110.20">
    <property type="match status" value="1"/>
</dbReference>
<dbReference type="GO" id="GO:0044666">
    <property type="term" value="C:MLL3/4 complex"/>
    <property type="evidence" value="ECO:0007669"/>
    <property type="project" value="TreeGrafter"/>
</dbReference>
<keyword evidence="6" id="KW-0862">Zinc</keyword>
<dbReference type="InterPro" id="IPR019734">
    <property type="entry name" value="TPR_rpt"/>
</dbReference>
<comment type="similarity">
    <text evidence="12">Belongs to the UTX family.</text>
</comment>
<dbReference type="Gene3D" id="2.60.120.650">
    <property type="entry name" value="Cupin"/>
    <property type="match status" value="1"/>
</dbReference>
<feature type="region of interest" description="Disordered" evidence="16">
    <location>
        <begin position="570"/>
        <end position="752"/>
    </location>
</feature>
<dbReference type="FunFam" id="1.25.40.10:FF:000022">
    <property type="entry name" value="lysine-specific demethylase 6A isoform X1"/>
    <property type="match status" value="1"/>
</dbReference>
<feature type="compositionally biased region" description="Low complexity" evidence="16">
    <location>
        <begin position="788"/>
        <end position="807"/>
    </location>
</feature>
<dbReference type="FunFam" id="2.60.120.650:FF:000002">
    <property type="entry name" value="lysine-specific demethylase 6A isoform X2"/>
    <property type="match status" value="1"/>
</dbReference>
<comment type="catalytic activity">
    <reaction evidence="14">
        <text>N(6),N(6),N(6)-trimethyl-L-lysyl(27)-[histone H3] + 2 2-oxoglutarate + 2 O2 = N(6)-methyl-L-lysyl(27)-[histone H3] + 2 formaldehyde + 2 succinate + 2 CO2</text>
        <dbReference type="Rhea" id="RHEA:60224"/>
        <dbReference type="Rhea" id="RHEA-COMP:15535"/>
        <dbReference type="Rhea" id="RHEA-COMP:15544"/>
        <dbReference type="ChEBI" id="CHEBI:15379"/>
        <dbReference type="ChEBI" id="CHEBI:16526"/>
        <dbReference type="ChEBI" id="CHEBI:16810"/>
        <dbReference type="ChEBI" id="CHEBI:16842"/>
        <dbReference type="ChEBI" id="CHEBI:30031"/>
        <dbReference type="ChEBI" id="CHEBI:61929"/>
        <dbReference type="ChEBI" id="CHEBI:61961"/>
        <dbReference type="EC" id="1.14.11.68"/>
    </reaction>
</comment>
<dbReference type="Pfam" id="PF13181">
    <property type="entry name" value="TPR_8"/>
    <property type="match status" value="1"/>
</dbReference>
<feature type="region of interest" description="Disordered" evidence="16">
    <location>
        <begin position="784"/>
        <end position="853"/>
    </location>
</feature>
<evidence type="ECO:0000256" key="9">
    <source>
        <dbReference type="ARBA" id="ARBA00023002"/>
    </source>
</evidence>
<dbReference type="GO" id="GO:0010468">
    <property type="term" value="P:regulation of gene expression"/>
    <property type="evidence" value="ECO:0007669"/>
    <property type="project" value="TreeGrafter"/>
</dbReference>
<dbReference type="Proteomes" id="UP000594220">
    <property type="component" value="Unplaced"/>
</dbReference>
<keyword evidence="4" id="KW-0597">Phosphoprotein</keyword>
<evidence type="ECO:0000313" key="18">
    <source>
        <dbReference type="Ensembl" id="ENSCPRP00005024889.1"/>
    </source>
</evidence>
<gene>
    <name evidence="18" type="primary">KDM6A</name>
</gene>
<dbReference type="Ensembl" id="ENSCPRT00005029043.1">
    <property type="protein sequence ID" value="ENSCPRP00005024889.1"/>
    <property type="gene ID" value="ENSCPRG00005016852.1"/>
</dbReference>
<dbReference type="InterPro" id="IPR046941">
    <property type="entry name" value="KDM6_GATAL_sf"/>
</dbReference>
<comment type="cofactor">
    <cofactor evidence="1">
        <name>Fe(2+)</name>
        <dbReference type="ChEBI" id="CHEBI:29033"/>
    </cofactor>
</comment>
<comment type="cofactor">
    <cofactor evidence="2">
        <name>L-ascorbate</name>
        <dbReference type="ChEBI" id="CHEBI:38290"/>
    </cofactor>
</comment>
<dbReference type="Pfam" id="PF02373">
    <property type="entry name" value="JmjC"/>
    <property type="match status" value="1"/>
</dbReference>
<evidence type="ECO:0000256" key="1">
    <source>
        <dbReference type="ARBA" id="ARBA00001954"/>
    </source>
</evidence>
<dbReference type="GO" id="GO:0007507">
    <property type="term" value="P:heart development"/>
    <property type="evidence" value="ECO:0007669"/>
    <property type="project" value="TreeGrafter"/>
</dbReference>
<dbReference type="SUPFAM" id="SSF48452">
    <property type="entry name" value="TPR-like"/>
    <property type="match status" value="2"/>
</dbReference>
<keyword evidence="15" id="KW-0802">TPR repeat</keyword>
<keyword evidence="11" id="KW-0539">Nucleus</keyword>
<evidence type="ECO:0000256" key="12">
    <source>
        <dbReference type="ARBA" id="ARBA00034483"/>
    </source>
</evidence>
<feature type="compositionally biased region" description="Polar residues" evidence="16">
    <location>
        <begin position="808"/>
        <end position="826"/>
    </location>
</feature>
<name>A0A7M4FGQ4_CROPO</name>
<feature type="repeat" description="TPR" evidence="15">
    <location>
        <begin position="291"/>
        <end position="324"/>
    </location>
</feature>
<evidence type="ECO:0000256" key="5">
    <source>
        <dbReference type="ARBA" id="ARBA00022723"/>
    </source>
</evidence>
<dbReference type="SMART" id="SM00558">
    <property type="entry name" value="JmjC"/>
    <property type="match status" value="1"/>
</dbReference>
<dbReference type="FunFam" id="1.20.58.1370:FF:000001">
    <property type="entry name" value="lysine-specific demethylase 6A isoform X2"/>
    <property type="match status" value="1"/>
</dbReference>
<accession>A0A7M4FGQ4</accession>
<dbReference type="PROSITE" id="PS51184">
    <property type="entry name" value="JMJC"/>
    <property type="match status" value="1"/>
</dbReference>
<dbReference type="GO" id="GO:0000978">
    <property type="term" value="F:RNA polymerase II cis-regulatory region sequence-specific DNA binding"/>
    <property type="evidence" value="ECO:0007669"/>
    <property type="project" value="TreeGrafter"/>
</dbReference>
<dbReference type="Gene3D" id="1.20.58.1370">
    <property type="match status" value="2"/>
</dbReference>
<keyword evidence="8" id="KW-0223">Dioxygenase</keyword>
<feature type="compositionally biased region" description="Basic and acidic residues" evidence="16">
    <location>
        <begin position="1019"/>
        <end position="1036"/>
    </location>
</feature>
<keyword evidence="19" id="KW-1185">Reference proteome</keyword>
<keyword evidence="7" id="KW-0156">Chromatin regulator</keyword>
<evidence type="ECO:0000256" key="4">
    <source>
        <dbReference type="ARBA" id="ARBA00022553"/>
    </source>
</evidence>
<dbReference type="PROSITE" id="PS50005">
    <property type="entry name" value="TPR"/>
    <property type="match status" value="2"/>
</dbReference>
<evidence type="ECO:0000256" key="16">
    <source>
        <dbReference type="SAM" id="MobiDB-lite"/>
    </source>
</evidence>
<dbReference type="GO" id="GO:0046872">
    <property type="term" value="F:metal ion binding"/>
    <property type="evidence" value="ECO:0007669"/>
    <property type="project" value="UniProtKB-KW"/>
</dbReference>
<dbReference type="GO" id="GO:0071558">
    <property type="term" value="F:histone H3K27me2/H3K27me3 demethylase activity"/>
    <property type="evidence" value="ECO:0007669"/>
    <property type="project" value="UniProtKB-EC"/>
</dbReference>
<evidence type="ECO:0000256" key="6">
    <source>
        <dbReference type="ARBA" id="ARBA00022833"/>
    </source>
</evidence>
<dbReference type="SUPFAM" id="SSF51197">
    <property type="entry name" value="Clavaminate synthase-like"/>
    <property type="match status" value="1"/>
</dbReference>
<evidence type="ECO:0000256" key="11">
    <source>
        <dbReference type="ARBA" id="ARBA00023242"/>
    </source>
</evidence>
<dbReference type="GO" id="GO:0031490">
    <property type="term" value="F:chromatin DNA binding"/>
    <property type="evidence" value="ECO:0007669"/>
    <property type="project" value="TreeGrafter"/>
</dbReference>
<reference evidence="18" key="1">
    <citation type="submission" date="2025-08" db="UniProtKB">
        <authorList>
            <consortium name="Ensembl"/>
        </authorList>
    </citation>
    <scope>IDENTIFICATION</scope>
</reference>
<dbReference type="Gene3D" id="1.25.40.10">
    <property type="entry name" value="Tetratricopeptide repeat domain"/>
    <property type="match status" value="2"/>
</dbReference>
<feature type="compositionally biased region" description="Polar residues" evidence="16">
    <location>
        <begin position="593"/>
        <end position="624"/>
    </location>
</feature>
<dbReference type="GeneTree" id="ENSGT00940000155202"/>
<dbReference type="FunFam" id="1.20.58.1370:FF:000002">
    <property type="entry name" value="lysine-specific demethylase 6A isoform X6"/>
    <property type="match status" value="1"/>
</dbReference>
<feature type="compositionally biased region" description="Polar residues" evidence="16">
    <location>
        <begin position="634"/>
        <end position="702"/>
    </location>
</feature>
<dbReference type="Pfam" id="PF21326">
    <property type="entry name" value="KDM6_GATAL"/>
    <property type="match status" value="1"/>
</dbReference>
<evidence type="ECO:0000259" key="17">
    <source>
        <dbReference type="PROSITE" id="PS51184"/>
    </source>
</evidence>
<proteinExistence type="inferred from homology"/>
<keyword evidence="10" id="KW-0408">Iron</keyword>
<evidence type="ECO:0000313" key="19">
    <source>
        <dbReference type="Proteomes" id="UP000594220"/>
    </source>
</evidence>
<reference evidence="18" key="2">
    <citation type="submission" date="2025-09" db="UniProtKB">
        <authorList>
            <consortium name="Ensembl"/>
        </authorList>
    </citation>
    <scope>IDENTIFICATION</scope>
</reference>
<evidence type="ECO:0000256" key="3">
    <source>
        <dbReference type="ARBA" id="ARBA00004123"/>
    </source>
</evidence>
<dbReference type="Pfam" id="PF13432">
    <property type="entry name" value="TPR_16"/>
    <property type="match status" value="1"/>
</dbReference>